<dbReference type="SUPFAM" id="SSF47598">
    <property type="entry name" value="Ribbon-helix-helix"/>
    <property type="match status" value="1"/>
</dbReference>
<proteinExistence type="predicted"/>
<dbReference type="GO" id="GO:0003677">
    <property type="term" value="F:DNA binding"/>
    <property type="evidence" value="ECO:0007669"/>
    <property type="project" value="InterPro"/>
</dbReference>
<dbReference type="Proteomes" id="UP000542353">
    <property type="component" value="Unassembled WGS sequence"/>
</dbReference>
<dbReference type="InterPro" id="IPR005569">
    <property type="entry name" value="Arc_DNA-bd_dom"/>
</dbReference>
<comment type="caution">
    <text evidence="2">The sequence shown here is derived from an EMBL/GenBank/DDBJ whole genome shotgun (WGS) entry which is preliminary data.</text>
</comment>
<evidence type="ECO:0000259" key="1">
    <source>
        <dbReference type="Pfam" id="PF03869"/>
    </source>
</evidence>
<feature type="domain" description="Arc-like DNA binding" evidence="1">
    <location>
        <begin position="9"/>
        <end position="49"/>
    </location>
</feature>
<keyword evidence="3" id="KW-1185">Reference proteome</keyword>
<protein>
    <recommendedName>
        <fullName evidence="1">Arc-like DNA binding domain-containing protein</fullName>
    </recommendedName>
</protein>
<dbReference type="AlphaFoldDB" id="A0A7W7Z1F9"/>
<dbReference type="RefSeq" id="WP_184254268.1">
    <property type="nucleotide sequence ID" value="NZ_JACHIH010000002.1"/>
</dbReference>
<dbReference type="InterPro" id="IPR010985">
    <property type="entry name" value="Ribbon_hlx_hlx"/>
</dbReference>
<evidence type="ECO:0000313" key="2">
    <source>
        <dbReference type="EMBL" id="MBB5045942.1"/>
    </source>
</evidence>
<gene>
    <name evidence="2" type="ORF">HNR60_000677</name>
</gene>
<organism evidence="2 3">
    <name type="scientific">Rhodopseudomonas rhenobacensis</name>
    <dbReference type="NCBI Taxonomy" id="87461"/>
    <lineage>
        <taxon>Bacteria</taxon>
        <taxon>Pseudomonadati</taxon>
        <taxon>Pseudomonadota</taxon>
        <taxon>Alphaproteobacteria</taxon>
        <taxon>Hyphomicrobiales</taxon>
        <taxon>Nitrobacteraceae</taxon>
        <taxon>Rhodopseudomonas</taxon>
    </lineage>
</organism>
<name>A0A7W7Z1F9_9BRAD</name>
<reference evidence="2 3" key="1">
    <citation type="submission" date="2020-08" db="EMBL/GenBank/DDBJ databases">
        <title>Genomic Encyclopedia of Type Strains, Phase IV (KMG-IV): sequencing the most valuable type-strain genomes for metagenomic binning, comparative biology and taxonomic classification.</title>
        <authorList>
            <person name="Goeker M."/>
        </authorList>
    </citation>
    <scope>NUCLEOTIDE SEQUENCE [LARGE SCALE GENOMIC DNA]</scope>
    <source>
        <strain evidence="2 3">DSM 12706</strain>
    </source>
</reference>
<dbReference type="EMBL" id="JACHIH010000002">
    <property type="protein sequence ID" value="MBB5045942.1"/>
    <property type="molecule type" value="Genomic_DNA"/>
</dbReference>
<evidence type="ECO:0000313" key="3">
    <source>
        <dbReference type="Proteomes" id="UP000542353"/>
    </source>
</evidence>
<dbReference type="InterPro" id="IPR013321">
    <property type="entry name" value="Arc_rbn_hlx_hlx"/>
</dbReference>
<dbReference type="Pfam" id="PF03869">
    <property type="entry name" value="Arc"/>
    <property type="match status" value="1"/>
</dbReference>
<accession>A0A7W7Z1F9</accession>
<sequence>MKKPSDIVQLKLRFSERLRRRLEKAADESGDSMNAEIIRRIERSFEKQDLLTEVLTLAYGPQMAGLLREVTPAIRAFADSGLNQTLTISRDVKGSLKVGFKASADGEVDPPTDEEFDEMVRRHAAVSKPEGQS</sequence>
<dbReference type="GO" id="GO:0006355">
    <property type="term" value="P:regulation of DNA-templated transcription"/>
    <property type="evidence" value="ECO:0007669"/>
    <property type="project" value="InterPro"/>
</dbReference>
<dbReference type="Gene3D" id="1.10.1220.10">
    <property type="entry name" value="Met repressor-like"/>
    <property type="match status" value="1"/>
</dbReference>